<feature type="region of interest" description="Disordered" evidence="1">
    <location>
        <begin position="42"/>
        <end position="87"/>
    </location>
</feature>
<feature type="compositionally biased region" description="Basic and acidic residues" evidence="1">
    <location>
        <begin position="46"/>
        <end position="72"/>
    </location>
</feature>
<comment type="caution">
    <text evidence="2">The sequence shown here is derived from an EMBL/GenBank/DDBJ whole genome shotgun (WGS) entry which is preliminary data.</text>
</comment>
<reference evidence="2 3" key="1">
    <citation type="journal article" date="2021" name="Elife">
        <title>Chloroplast acquisition without the gene transfer in kleptoplastic sea slugs, Plakobranchus ocellatus.</title>
        <authorList>
            <person name="Maeda T."/>
            <person name="Takahashi S."/>
            <person name="Yoshida T."/>
            <person name="Shimamura S."/>
            <person name="Takaki Y."/>
            <person name="Nagai Y."/>
            <person name="Toyoda A."/>
            <person name="Suzuki Y."/>
            <person name="Arimoto A."/>
            <person name="Ishii H."/>
            <person name="Satoh N."/>
            <person name="Nishiyama T."/>
            <person name="Hasebe M."/>
            <person name="Maruyama T."/>
            <person name="Minagawa J."/>
            <person name="Obokata J."/>
            <person name="Shigenobu S."/>
        </authorList>
    </citation>
    <scope>NUCLEOTIDE SEQUENCE [LARGE SCALE GENOMIC DNA]</scope>
</reference>
<sequence>MTTRKEIVQQADLLGYRGEKREEYLKQELKFWRNVLRGKKNQRQNVLEERRGRTHCEERTREDETRNRDKNGTGENSGWNSEGLNCR</sequence>
<evidence type="ECO:0000313" key="2">
    <source>
        <dbReference type="EMBL" id="GFR94015.1"/>
    </source>
</evidence>
<gene>
    <name evidence="2" type="ORF">ElyMa_006240100</name>
</gene>
<protein>
    <submittedName>
        <fullName evidence="2">Uncharacterized protein</fullName>
    </submittedName>
</protein>
<name>A0AAV4H974_9GAST</name>
<accession>A0AAV4H974</accession>
<feature type="compositionally biased region" description="Polar residues" evidence="1">
    <location>
        <begin position="73"/>
        <end position="87"/>
    </location>
</feature>
<evidence type="ECO:0000313" key="3">
    <source>
        <dbReference type="Proteomes" id="UP000762676"/>
    </source>
</evidence>
<dbReference type="EMBL" id="BMAT01012523">
    <property type="protein sequence ID" value="GFR94015.1"/>
    <property type="molecule type" value="Genomic_DNA"/>
</dbReference>
<organism evidence="2 3">
    <name type="scientific">Elysia marginata</name>
    <dbReference type="NCBI Taxonomy" id="1093978"/>
    <lineage>
        <taxon>Eukaryota</taxon>
        <taxon>Metazoa</taxon>
        <taxon>Spiralia</taxon>
        <taxon>Lophotrochozoa</taxon>
        <taxon>Mollusca</taxon>
        <taxon>Gastropoda</taxon>
        <taxon>Heterobranchia</taxon>
        <taxon>Euthyneura</taxon>
        <taxon>Panpulmonata</taxon>
        <taxon>Sacoglossa</taxon>
        <taxon>Placobranchoidea</taxon>
        <taxon>Plakobranchidae</taxon>
        <taxon>Elysia</taxon>
    </lineage>
</organism>
<dbReference type="Proteomes" id="UP000762676">
    <property type="component" value="Unassembled WGS sequence"/>
</dbReference>
<dbReference type="AlphaFoldDB" id="A0AAV4H974"/>
<evidence type="ECO:0000256" key="1">
    <source>
        <dbReference type="SAM" id="MobiDB-lite"/>
    </source>
</evidence>
<proteinExistence type="predicted"/>
<keyword evidence="3" id="KW-1185">Reference proteome</keyword>